<feature type="domain" description="PilZ" evidence="1">
    <location>
        <begin position="34"/>
        <end position="124"/>
    </location>
</feature>
<evidence type="ECO:0000313" key="2">
    <source>
        <dbReference type="EMBL" id="KJJ83774.1"/>
    </source>
</evidence>
<proteinExistence type="predicted"/>
<protein>
    <submittedName>
        <fullName evidence="2">Type IV pilus assembly PilZ domain protein</fullName>
    </submittedName>
</protein>
<dbReference type="EMBL" id="JYNY01000489">
    <property type="protein sequence ID" value="KJJ83774.1"/>
    <property type="molecule type" value="Genomic_DNA"/>
</dbReference>
<evidence type="ECO:0000313" key="3">
    <source>
        <dbReference type="Proteomes" id="UP000033428"/>
    </source>
</evidence>
<sequence>MCPELSDDNREFLRIDYSTILNYKTVKADKISNRKEILIKNISANGLLFRTPNLPPALSSVVWVDLDEKMRNICSEIEEDLIIHNGAVLGKVVRLAEGEPGKSYDVGVCFLRKKDITQEEIQEFFVEEKEAKQKR</sequence>
<dbReference type="Proteomes" id="UP000033428">
    <property type="component" value="Unassembled WGS sequence"/>
</dbReference>
<keyword evidence="3" id="KW-1185">Reference proteome</keyword>
<gene>
    <name evidence="2" type="ORF">OMAG_002361</name>
</gene>
<dbReference type="GO" id="GO:0035438">
    <property type="term" value="F:cyclic-di-GMP binding"/>
    <property type="evidence" value="ECO:0007669"/>
    <property type="project" value="InterPro"/>
</dbReference>
<dbReference type="InterPro" id="IPR009875">
    <property type="entry name" value="PilZ_domain"/>
</dbReference>
<dbReference type="AlphaFoldDB" id="A0A0F0CP41"/>
<evidence type="ECO:0000259" key="1">
    <source>
        <dbReference type="Pfam" id="PF07238"/>
    </source>
</evidence>
<reference evidence="2 3" key="1">
    <citation type="submission" date="2015-02" db="EMBL/GenBank/DDBJ databases">
        <title>Single-cell genomics of uncultivated deep-branching MTB reveals a conserved set of magnetosome genes.</title>
        <authorList>
            <person name="Kolinko S."/>
            <person name="Richter M."/>
            <person name="Glockner F.O."/>
            <person name="Brachmann A."/>
            <person name="Schuler D."/>
        </authorList>
    </citation>
    <scope>NUCLEOTIDE SEQUENCE [LARGE SCALE GENOMIC DNA]</scope>
    <source>
        <strain evidence="2">SKK-01</strain>
    </source>
</reference>
<comment type="caution">
    <text evidence="2">The sequence shown here is derived from an EMBL/GenBank/DDBJ whole genome shotgun (WGS) entry which is preliminary data.</text>
</comment>
<name>A0A0F0CP41_9BACT</name>
<organism evidence="2 3">
    <name type="scientific">Candidatus Omnitrophus magneticus</name>
    <dbReference type="NCBI Taxonomy" id="1609969"/>
    <lineage>
        <taxon>Bacteria</taxon>
        <taxon>Pseudomonadati</taxon>
        <taxon>Candidatus Omnitrophota</taxon>
        <taxon>Candidatus Omnitrophus</taxon>
    </lineage>
</organism>
<accession>A0A0F0CP41</accession>
<dbReference type="Pfam" id="PF07238">
    <property type="entry name" value="PilZ"/>
    <property type="match status" value="1"/>
</dbReference>